<sequence>MLWTQDHCENGDCMRSDGARAAERRRPGRPTYPRVLMSVTVLLLVGYTVGLLVGDPGTFDPLMDGWLCIATELAAVALCVSASVRSGFAEPQVLLGTGAIVTYSAGDAYYAASLDGAAALTYASVADVAYLAFYPLMLGALGVVMVRKLKGLAWPLLLDSIVGALGAASLMALILAPVLRTGTAGGTPFEVIVAVVYPLLDLLLITAVGGVLASRGLDIGPRWPLLVAGLIIFSAADVAYALGMEDYSVGSIIDVGWVAGIVAIAAWVDGAANPARASHRTTHGVPELAAPVVSTATALAVLVVGSQLRIPVLAVVFAACTLALAAVPLAFRNRMLVTLARTDELTGLPNRRALIADVPVRLLAGRTGALFLLDLDRFKHVNDALGHDVGDALLVQVGKRFAARLQPGDMLARLGGDEFAVFLEGVTEEQAVATAQSLAAELADPVELGAATLQVSASVGIALTPEHGTDMSLLMRKADIAMFCAKSERSGHHVYDASDDDDGALRLRTVQELRVALAEDQFELHYQPKVRLSDGEVTGVEALVRWNHPTRGLLLPVAFLPLAEEAGLMPALSTIVLQRAVRRVARWRAEGLDVSVAVNMSGSCILACLPHEIARLLEAHGVPSSCIMLEITEDVLMSSPTGTSAILAELRSTGVQIAIDDFGTGYSSLAYLRDLPVDELKLDRSFVTAMKDDQRAVGLVGSIIDLAHSLGLRVVAEGVEDERSRDELLARDCDFAQGFLIAGPLPAGAVSPWLSERRVGAGRA</sequence>
<feature type="domain" description="GGDEF" evidence="3">
    <location>
        <begin position="366"/>
        <end position="500"/>
    </location>
</feature>
<dbReference type="InterPro" id="IPR029787">
    <property type="entry name" value="Nucleotide_cyclase"/>
</dbReference>
<dbReference type="InterPro" id="IPR043128">
    <property type="entry name" value="Rev_trsase/Diguanyl_cyclase"/>
</dbReference>
<evidence type="ECO:0000313" key="4">
    <source>
        <dbReference type="EMBL" id="MPY10592.1"/>
    </source>
</evidence>
<dbReference type="OrthoDB" id="23692at2"/>
<dbReference type="SUPFAM" id="SSF55073">
    <property type="entry name" value="Nucleotide cyclase"/>
    <property type="match status" value="1"/>
</dbReference>
<dbReference type="PANTHER" id="PTHR44757">
    <property type="entry name" value="DIGUANYLATE CYCLASE DGCP"/>
    <property type="match status" value="1"/>
</dbReference>
<keyword evidence="5" id="KW-1185">Reference proteome</keyword>
<dbReference type="InterPro" id="IPR001633">
    <property type="entry name" value="EAL_dom"/>
</dbReference>
<dbReference type="AlphaFoldDB" id="A0A7X1NPN9"/>
<feature type="transmembrane region" description="Helical" evidence="1">
    <location>
        <begin position="249"/>
        <end position="268"/>
    </location>
</feature>
<dbReference type="CDD" id="cd01948">
    <property type="entry name" value="EAL"/>
    <property type="match status" value="1"/>
</dbReference>
<dbReference type="InterPro" id="IPR052155">
    <property type="entry name" value="Biofilm_reg_signaling"/>
</dbReference>
<gene>
    <name evidence="4" type="ORF">FNH21_07625</name>
</gene>
<feature type="transmembrane region" description="Helical" evidence="1">
    <location>
        <begin position="191"/>
        <end position="213"/>
    </location>
</feature>
<keyword evidence="1" id="KW-0472">Membrane</keyword>
<keyword evidence="1" id="KW-1133">Transmembrane helix</keyword>
<feature type="transmembrane region" description="Helical" evidence="1">
    <location>
        <begin position="65"/>
        <end position="84"/>
    </location>
</feature>
<dbReference type="NCBIfam" id="TIGR00254">
    <property type="entry name" value="GGDEF"/>
    <property type="match status" value="1"/>
</dbReference>
<dbReference type="Pfam" id="PF00990">
    <property type="entry name" value="GGDEF"/>
    <property type="match status" value="1"/>
</dbReference>
<feature type="transmembrane region" description="Helical" evidence="1">
    <location>
        <begin position="312"/>
        <end position="331"/>
    </location>
</feature>
<dbReference type="SUPFAM" id="SSF141868">
    <property type="entry name" value="EAL domain-like"/>
    <property type="match status" value="1"/>
</dbReference>
<dbReference type="Proteomes" id="UP000326464">
    <property type="component" value="Unassembled WGS sequence"/>
</dbReference>
<accession>A0A7X1NPN9</accession>
<dbReference type="InterPro" id="IPR035919">
    <property type="entry name" value="EAL_sf"/>
</dbReference>
<dbReference type="PANTHER" id="PTHR44757:SF2">
    <property type="entry name" value="BIOFILM ARCHITECTURE MAINTENANCE PROTEIN MBAA"/>
    <property type="match status" value="1"/>
</dbReference>
<proteinExistence type="predicted"/>
<evidence type="ECO:0000259" key="2">
    <source>
        <dbReference type="PROSITE" id="PS50883"/>
    </source>
</evidence>
<feature type="transmembrane region" description="Helical" evidence="1">
    <location>
        <begin position="118"/>
        <end position="144"/>
    </location>
</feature>
<dbReference type="PROSITE" id="PS50883">
    <property type="entry name" value="EAL"/>
    <property type="match status" value="1"/>
</dbReference>
<dbReference type="SMART" id="SM00052">
    <property type="entry name" value="EAL"/>
    <property type="match status" value="1"/>
</dbReference>
<evidence type="ECO:0000313" key="5">
    <source>
        <dbReference type="Proteomes" id="UP000326464"/>
    </source>
</evidence>
<dbReference type="PROSITE" id="PS50887">
    <property type="entry name" value="GGDEF"/>
    <property type="match status" value="1"/>
</dbReference>
<dbReference type="InterPro" id="IPR000160">
    <property type="entry name" value="GGDEF_dom"/>
</dbReference>
<name>A0A7X1NPN9_9MICC</name>
<dbReference type="SMART" id="SM00267">
    <property type="entry name" value="GGDEF"/>
    <property type="match status" value="1"/>
</dbReference>
<feature type="transmembrane region" description="Helical" evidence="1">
    <location>
        <begin position="156"/>
        <end position="179"/>
    </location>
</feature>
<feature type="transmembrane region" description="Helical" evidence="1">
    <location>
        <begin position="288"/>
        <end position="306"/>
    </location>
</feature>
<dbReference type="Gene3D" id="3.30.70.270">
    <property type="match status" value="1"/>
</dbReference>
<dbReference type="Pfam" id="PF00563">
    <property type="entry name" value="EAL"/>
    <property type="match status" value="1"/>
</dbReference>
<protein>
    <submittedName>
        <fullName evidence="4">EAL domain-containing protein</fullName>
    </submittedName>
</protein>
<feature type="domain" description="EAL" evidence="2">
    <location>
        <begin position="506"/>
        <end position="758"/>
    </location>
</feature>
<keyword evidence="1" id="KW-0812">Transmembrane</keyword>
<dbReference type="EMBL" id="VJXX01000001">
    <property type="protein sequence ID" value="MPY10592.1"/>
    <property type="molecule type" value="Genomic_DNA"/>
</dbReference>
<feature type="transmembrane region" description="Helical" evidence="1">
    <location>
        <begin position="225"/>
        <end position="243"/>
    </location>
</feature>
<dbReference type="CDD" id="cd01949">
    <property type="entry name" value="GGDEF"/>
    <property type="match status" value="1"/>
</dbReference>
<feature type="transmembrane region" description="Helical" evidence="1">
    <location>
        <begin position="35"/>
        <end position="53"/>
    </location>
</feature>
<reference evidence="5" key="1">
    <citation type="submission" date="2019-07" db="EMBL/GenBank/DDBJ databases">
        <title>Arthrobacter KR32 sp. nov., isolated from mountain cheese made of cows milk.</title>
        <authorList>
            <person name="Flegler A."/>
        </authorList>
    </citation>
    <scope>NUCLEOTIDE SEQUENCE [LARGE SCALE GENOMIC DNA]</scope>
    <source>
        <strain evidence="5">KR32</strain>
    </source>
</reference>
<organism evidence="4 5">
    <name type="scientific">Arthrobacter bussei</name>
    <dbReference type="NCBI Taxonomy" id="2594179"/>
    <lineage>
        <taxon>Bacteria</taxon>
        <taxon>Bacillati</taxon>
        <taxon>Actinomycetota</taxon>
        <taxon>Actinomycetes</taxon>
        <taxon>Micrococcales</taxon>
        <taxon>Micrococcaceae</taxon>
        <taxon>Arthrobacter</taxon>
    </lineage>
</organism>
<dbReference type="Gene3D" id="3.20.20.450">
    <property type="entry name" value="EAL domain"/>
    <property type="match status" value="1"/>
</dbReference>
<evidence type="ECO:0000256" key="1">
    <source>
        <dbReference type="SAM" id="Phobius"/>
    </source>
</evidence>
<comment type="caution">
    <text evidence="4">The sequence shown here is derived from an EMBL/GenBank/DDBJ whole genome shotgun (WGS) entry which is preliminary data.</text>
</comment>
<evidence type="ECO:0000259" key="3">
    <source>
        <dbReference type="PROSITE" id="PS50887"/>
    </source>
</evidence>